<dbReference type="HOGENOM" id="CLU_059898_0_0_7"/>
<dbReference type="Gene3D" id="3.40.190.10">
    <property type="entry name" value="Periplasmic binding protein-like II"/>
    <property type="match status" value="2"/>
</dbReference>
<evidence type="ECO:0000256" key="4">
    <source>
        <dbReference type="HAMAP-Rule" id="MF_00995"/>
    </source>
</evidence>
<evidence type="ECO:0000256" key="2">
    <source>
        <dbReference type="ARBA" id="ARBA00022428"/>
    </source>
</evidence>
<sequence length="251" mass="28822">MALKVGYVPYLHAEPFYFDMERRGLELVEKLPSALAEAAENGEIDAGPLPLVDGFRLQDRFEPVSGFGLASVQKTGSVFLYASQPVEALQEARIGVMDGASTSLWLLKVLLQLKYQVQPSAYVTLQEPHDAFLAVGNRGLRQRRGARGFPQQYDLGEAWYQWTGLPFVFSRWFVRRDADARDKALLEDTLYVALEDGVNAMYQLSSPREELLMLPREVMLYIQGFRYFLRMTEQRAIEQFQHYLKQLEEVR</sequence>
<name>W4LJD5_ENTF1</name>
<comment type="function">
    <text evidence="4">Catalyzes the dehydration of chorismate into 3-[(1-carboxyvinyl)oxy]benzoate, a step in the biosynthesis of menaquinone (MK, vitamin K2).</text>
</comment>
<dbReference type="GO" id="GO:0009234">
    <property type="term" value="P:menaquinone biosynthetic process"/>
    <property type="evidence" value="ECO:0007669"/>
    <property type="project" value="UniProtKB-UniRule"/>
</dbReference>
<dbReference type="Proteomes" id="UP000019141">
    <property type="component" value="Unassembled WGS sequence"/>
</dbReference>
<reference evidence="5 6" key="1">
    <citation type="journal article" date="2014" name="Nature">
        <title>An environmental bacterial taxon with a large and distinct metabolic repertoire.</title>
        <authorList>
            <person name="Wilson M.C."/>
            <person name="Mori T."/>
            <person name="Ruckert C."/>
            <person name="Uria A.R."/>
            <person name="Helf M.J."/>
            <person name="Takada K."/>
            <person name="Gernert C."/>
            <person name="Steffens U.A."/>
            <person name="Heycke N."/>
            <person name="Schmitt S."/>
            <person name="Rinke C."/>
            <person name="Helfrich E.J."/>
            <person name="Brachmann A.O."/>
            <person name="Gurgui C."/>
            <person name="Wakimoto T."/>
            <person name="Kracht M."/>
            <person name="Crusemann M."/>
            <person name="Hentschel U."/>
            <person name="Abe I."/>
            <person name="Matsunaga S."/>
            <person name="Kalinowski J."/>
            <person name="Takeyama H."/>
            <person name="Piel J."/>
        </authorList>
    </citation>
    <scope>NUCLEOTIDE SEQUENCE [LARGE SCALE GENOMIC DNA]</scope>
    <source>
        <strain evidence="6">TSY1</strain>
    </source>
</reference>
<keyword evidence="2 4" id="KW-0474">Menaquinone biosynthesis</keyword>
<dbReference type="EMBL" id="AZHW01000587">
    <property type="protein sequence ID" value="ETW98097.1"/>
    <property type="molecule type" value="Genomic_DNA"/>
</dbReference>
<dbReference type="Pfam" id="PF02621">
    <property type="entry name" value="VitK2_biosynth"/>
    <property type="match status" value="1"/>
</dbReference>
<comment type="catalytic activity">
    <reaction evidence="4">
        <text>chorismate = 3-[(1-carboxyvinyl)-oxy]benzoate + H2O</text>
        <dbReference type="Rhea" id="RHEA:40051"/>
        <dbReference type="ChEBI" id="CHEBI:15377"/>
        <dbReference type="ChEBI" id="CHEBI:29748"/>
        <dbReference type="ChEBI" id="CHEBI:76981"/>
        <dbReference type="EC" id="4.2.1.151"/>
    </reaction>
</comment>
<dbReference type="GO" id="GO:0016836">
    <property type="term" value="F:hydro-lyase activity"/>
    <property type="evidence" value="ECO:0007669"/>
    <property type="project" value="UniProtKB-UniRule"/>
</dbReference>
<gene>
    <name evidence="4" type="primary">mqnA</name>
    <name evidence="5" type="ORF">ETSY1_20190</name>
</gene>
<dbReference type="SUPFAM" id="SSF53850">
    <property type="entry name" value="Periplasmic binding protein-like II"/>
    <property type="match status" value="1"/>
</dbReference>
<dbReference type="PANTHER" id="PTHR37690:SF1">
    <property type="entry name" value="CHORISMATE DEHYDRATASE"/>
    <property type="match status" value="1"/>
</dbReference>
<evidence type="ECO:0000256" key="3">
    <source>
        <dbReference type="ARBA" id="ARBA00023239"/>
    </source>
</evidence>
<evidence type="ECO:0000313" key="6">
    <source>
        <dbReference type="Proteomes" id="UP000019141"/>
    </source>
</evidence>
<protein>
    <recommendedName>
        <fullName evidence="4">Chorismate dehydratase</fullName>
        <ecNumber evidence="4">4.2.1.151</ecNumber>
    </recommendedName>
    <alternativeName>
        <fullName evidence="4">Menaquinone biosynthetic enzyme MqnA</fullName>
    </alternativeName>
</protein>
<evidence type="ECO:0000313" key="5">
    <source>
        <dbReference type="EMBL" id="ETW98097.1"/>
    </source>
</evidence>
<accession>W4LJD5</accession>
<comment type="pathway">
    <text evidence="1 4">Quinol/quinone metabolism; menaquinone biosynthesis.</text>
</comment>
<evidence type="ECO:0000256" key="1">
    <source>
        <dbReference type="ARBA" id="ARBA00004863"/>
    </source>
</evidence>
<organism evidence="5 6">
    <name type="scientific">Entotheonella factor</name>
    <dbReference type="NCBI Taxonomy" id="1429438"/>
    <lineage>
        <taxon>Bacteria</taxon>
        <taxon>Pseudomonadati</taxon>
        <taxon>Nitrospinota/Tectimicrobiota group</taxon>
        <taxon>Candidatus Tectimicrobiota</taxon>
        <taxon>Candidatus Entotheonellia</taxon>
        <taxon>Candidatus Entotheonellales</taxon>
        <taxon>Candidatus Entotheonellaceae</taxon>
        <taxon>Candidatus Entotheonella</taxon>
    </lineage>
</organism>
<dbReference type="InterPro" id="IPR030868">
    <property type="entry name" value="MqnA"/>
</dbReference>
<dbReference type="InterPro" id="IPR003773">
    <property type="entry name" value="Menaquinone_biosynth"/>
</dbReference>
<dbReference type="UniPathway" id="UPA00079"/>
<comment type="similarity">
    <text evidence="4">Belongs to the MqnA/MqnD family. MqnA subfamily.</text>
</comment>
<comment type="caution">
    <text evidence="5">The sequence shown here is derived from an EMBL/GenBank/DDBJ whole genome shotgun (WGS) entry which is preliminary data.</text>
</comment>
<proteinExistence type="inferred from homology"/>
<keyword evidence="3 4" id="KW-0456">Lyase</keyword>
<dbReference type="PANTHER" id="PTHR37690">
    <property type="entry name" value="CHORISMATE DEHYDRATASE"/>
    <property type="match status" value="1"/>
</dbReference>
<keyword evidence="6" id="KW-1185">Reference proteome</keyword>
<dbReference type="EC" id="4.2.1.151" evidence="4"/>
<dbReference type="AlphaFoldDB" id="W4LJD5"/>
<dbReference type="HAMAP" id="MF_00995">
    <property type="entry name" value="MqnA"/>
    <property type="match status" value="1"/>
</dbReference>